<feature type="compositionally biased region" description="Low complexity" evidence="1">
    <location>
        <begin position="209"/>
        <end position="221"/>
    </location>
</feature>
<dbReference type="AlphaFoldDB" id="A0A9W4U231"/>
<dbReference type="OrthoDB" id="5419922at2759"/>
<feature type="compositionally biased region" description="Basic and acidic residues" evidence="1">
    <location>
        <begin position="419"/>
        <end position="434"/>
    </location>
</feature>
<keyword evidence="3" id="KW-1185">Reference proteome</keyword>
<sequence>MPRLPPHISRDLDLECLDAQLEHICDTDTRVAKRRRIEKIATLCMEGQPPVIITAALRGPFDKGWRNPWARDHKKKTVSTQIRPQQRKSTVVTSQPPSPETRRGLDDSSVCDDYVSEPEPSLIHYKSDDQHAWLSRISFKDEGLENSTGGNNQPSPSRPQKGLQAVESNGIIRLTSPEVASRPTQSSPGPRQGLLDEVWRSSASASMLISSPTRTSTCTSTNKGRHTKTTYRSTPNDVAHSTSTVIVPRTVNGGQNESLGAQTPWNPVNGTLSGIDTTPTVPATDPKQAMPPPNFTAINTGAHRQVTDRTVTRTISIEDASSDIKEGRAGATALALSAILSRRPSRIDIQQSAENCVKACAGKKRNASGTRGHSLVASPALGSSTGFRYKKAGESRPRSNRARGKSEMVPTSAVIAGEDSSRAFESRSARKDVYEIPTQASLDDSAQESSKMSENSAFSTQAAMLLAHLEFQESSNSTPRASLPSPEETPPEEHVTFTPFSMFNAELDRHSAMQPGQDVPISTQDLFAAASPFAFSTVKKKDSRAIGSSLKFSVYPTEQQEGASSRKSRVQSATPSERMPLKEKNTRVMFSNDEAEKGSQESIRSTRMQLKLPQLDLGKSFGDDGLSNRDLDLTDGYLHNHEVQ</sequence>
<feature type="region of interest" description="Disordered" evidence="1">
    <location>
        <begin position="143"/>
        <end position="194"/>
    </location>
</feature>
<feature type="region of interest" description="Disordered" evidence="1">
    <location>
        <begin position="556"/>
        <end position="644"/>
    </location>
</feature>
<reference evidence="2" key="1">
    <citation type="submission" date="2023-01" db="EMBL/GenBank/DDBJ databases">
        <authorList>
            <person name="Van Ghelder C."/>
            <person name="Rancurel C."/>
        </authorList>
    </citation>
    <scope>NUCLEOTIDE SEQUENCE</scope>
    <source>
        <strain evidence="2">CNCM I-4278</strain>
    </source>
</reference>
<comment type="caution">
    <text evidence="2">The sequence shown here is derived from an EMBL/GenBank/DDBJ whole genome shotgun (WGS) entry which is preliminary data.</text>
</comment>
<feature type="region of interest" description="Disordered" evidence="1">
    <location>
        <begin position="386"/>
        <end position="457"/>
    </location>
</feature>
<evidence type="ECO:0000313" key="2">
    <source>
        <dbReference type="EMBL" id="CAI6251903.1"/>
    </source>
</evidence>
<feature type="compositionally biased region" description="Polar residues" evidence="1">
    <location>
        <begin position="438"/>
        <end position="457"/>
    </location>
</feature>
<feature type="compositionally biased region" description="Polar residues" evidence="1">
    <location>
        <begin position="78"/>
        <end position="95"/>
    </location>
</feature>
<feature type="region of interest" description="Disordered" evidence="1">
    <location>
        <begin position="209"/>
        <end position="237"/>
    </location>
</feature>
<feature type="compositionally biased region" description="Polar residues" evidence="1">
    <location>
        <begin position="556"/>
        <end position="575"/>
    </location>
</feature>
<feature type="region of interest" description="Disordered" evidence="1">
    <location>
        <begin position="64"/>
        <end position="113"/>
    </location>
</feature>
<gene>
    <name evidence="2" type="ORF">PDIGIT_LOCUS1003</name>
</gene>
<feature type="compositionally biased region" description="Basic and acidic residues" evidence="1">
    <location>
        <begin position="626"/>
        <end position="644"/>
    </location>
</feature>
<proteinExistence type="predicted"/>
<evidence type="ECO:0000313" key="3">
    <source>
        <dbReference type="Proteomes" id="UP001152607"/>
    </source>
</evidence>
<dbReference type="Proteomes" id="UP001152607">
    <property type="component" value="Unassembled WGS sequence"/>
</dbReference>
<protein>
    <submittedName>
        <fullName evidence="2">Uncharacterized protein</fullName>
    </submittedName>
</protein>
<accession>A0A9W4U231</accession>
<evidence type="ECO:0000256" key="1">
    <source>
        <dbReference type="SAM" id="MobiDB-lite"/>
    </source>
</evidence>
<feature type="region of interest" description="Disordered" evidence="1">
    <location>
        <begin position="472"/>
        <end position="495"/>
    </location>
</feature>
<organism evidence="2 3">
    <name type="scientific">Periconia digitata</name>
    <dbReference type="NCBI Taxonomy" id="1303443"/>
    <lineage>
        <taxon>Eukaryota</taxon>
        <taxon>Fungi</taxon>
        <taxon>Dikarya</taxon>
        <taxon>Ascomycota</taxon>
        <taxon>Pezizomycotina</taxon>
        <taxon>Dothideomycetes</taxon>
        <taxon>Pleosporomycetidae</taxon>
        <taxon>Pleosporales</taxon>
        <taxon>Massarineae</taxon>
        <taxon>Periconiaceae</taxon>
        <taxon>Periconia</taxon>
    </lineage>
</organism>
<feature type="compositionally biased region" description="Polar residues" evidence="1">
    <location>
        <begin position="145"/>
        <end position="155"/>
    </location>
</feature>
<dbReference type="EMBL" id="CAOQHR010000001">
    <property type="protein sequence ID" value="CAI6251903.1"/>
    <property type="molecule type" value="Genomic_DNA"/>
</dbReference>
<name>A0A9W4U231_9PLEO</name>